<keyword evidence="8" id="KW-1185">Reference proteome</keyword>
<evidence type="ECO:0000256" key="4">
    <source>
        <dbReference type="ARBA" id="ARBA00023152"/>
    </source>
</evidence>
<accession>A0ABU7MMY5</accession>
<evidence type="ECO:0000313" key="8">
    <source>
        <dbReference type="Proteomes" id="UP001335729"/>
    </source>
</evidence>
<sequence length="295" mass="32293">MPAIDQLTRFETGQGFIAALDQSGGSTPKALRDYGIADDRYSTDEEMFDLINAARTRIVLSPSFDSSRILAAILFQGTLDRQIDGTEFARYLWEKKQIVPILKIDKGLLEEQDGVQLMKDIPGLEQTLADAHGRGVFGTKERSVIHSANADGIKRVVAQQFEVASTVLAADMVPILEPEVSIKAPDKVEAEEQLKAELLNGLQELGDVKVSIKITIPTVDDFYADLIAHPKVARVVALSGGYSRDDACARLARNPGLIASFSRALLDGLTDQQDDAEFDRTLNDSIEVIYRASVD</sequence>
<dbReference type="NCBIfam" id="NF003784">
    <property type="entry name" value="PRK05377.1"/>
    <property type="match status" value="1"/>
</dbReference>
<organism evidence="7 8">
    <name type="scientific">Gordonia prachuapensis</name>
    <dbReference type="NCBI Taxonomy" id="3115651"/>
    <lineage>
        <taxon>Bacteria</taxon>
        <taxon>Bacillati</taxon>
        <taxon>Actinomycetota</taxon>
        <taxon>Actinomycetes</taxon>
        <taxon>Mycobacteriales</taxon>
        <taxon>Gordoniaceae</taxon>
        <taxon>Gordonia</taxon>
    </lineage>
</organism>
<gene>
    <name evidence="7" type="ORF">V1Y59_01295</name>
</gene>
<keyword evidence="4" id="KW-0324">Glycolysis</keyword>
<reference evidence="7 8" key="1">
    <citation type="submission" date="2024-01" db="EMBL/GenBank/DDBJ databases">
        <title>Draft genome sequence of Gordonia sp. PKS22-38.</title>
        <authorList>
            <person name="Suphannarot A."/>
            <person name="Mingma R."/>
        </authorList>
    </citation>
    <scope>NUCLEOTIDE SEQUENCE [LARGE SCALE GENOMIC DNA]</scope>
    <source>
        <strain evidence="7 8">PKS22-38</strain>
    </source>
</reference>
<dbReference type="PANTHER" id="PTHR11627">
    <property type="entry name" value="FRUCTOSE-BISPHOSPHATE ALDOLASE"/>
    <property type="match status" value="1"/>
</dbReference>
<dbReference type="EMBL" id="JAZDUE010000001">
    <property type="protein sequence ID" value="MEE4021697.1"/>
    <property type="molecule type" value="Genomic_DNA"/>
</dbReference>
<dbReference type="Gene3D" id="3.20.20.70">
    <property type="entry name" value="Aldolase class I"/>
    <property type="match status" value="1"/>
</dbReference>
<dbReference type="InterPro" id="IPR013785">
    <property type="entry name" value="Aldolase_TIM"/>
</dbReference>
<dbReference type="InterPro" id="IPR000741">
    <property type="entry name" value="FBA_I"/>
</dbReference>
<comment type="similarity">
    <text evidence="2">Belongs to the class I fructose-bisphosphate aldolase family.</text>
</comment>
<dbReference type="EC" id="4.1.2.13" evidence="3"/>
<evidence type="ECO:0000256" key="2">
    <source>
        <dbReference type="ARBA" id="ARBA00010387"/>
    </source>
</evidence>
<evidence type="ECO:0000256" key="5">
    <source>
        <dbReference type="ARBA" id="ARBA00023239"/>
    </source>
</evidence>
<comment type="caution">
    <text evidence="7">The sequence shown here is derived from an EMBL/GenBank/DDBJ whole genome shotgun (WGS) entry which is preliminary data.</text>
</comment>
<dbReference type="RefSeq" id="WP_330503018.1">
    <property type="nucleotide sequence ID" value="NZ_JAZDUE010000001.1"/>
</dbReference>
<evidence type="ECO:0000256" key="1">
    <source>
        <dbReference type="ARBA" id="ARBA00004714"/>
    </source>
</evidence>
<comment type="pathway">
    <text evidence="1">Carbohydrate degradation; glycolysis; D-glyceraldehyde 3-phosphate and glycerone phosphate from D-glucose: step 4/4.</text>
</comment>
<protein>
    <recommendedName>
        <fullName evidence="3">fructose-bisphosphate aldolase</fullName>
        <ecNumber evidence="3">4.1.2.13</ecNumber>
    </recommendedName>
    <alternativeName>
        <fullName evidence="6">Fructose-bisphosphate aldolase class I</fullName>
    </alternativeName>
</protein>
<proteinExistence type="inferred from homology"/>
<dbReference type="SUPFAM" id="SSF51569">
    <property type="entry name" value="Aldolase"/>
    <property type="match status" value="1"/>
</dbReference>
<name>A0ABU7MMY5_9ACTN</name>
<evidence type="ECO:0000313" key="7">
    <source>
        <dbReference type="EMBL" id="MEE4021697.1"/>
    </source>
</evidence>
<dbReference type="Proteomes" id="UP001335729">
    <property type="component" value="Unassembled WGS sequence"/>
</dbReference>
<evidence type="ECO:0000256" key="3">
    <source>
        <dbReference type="ARBA" id="ARBA00013068"/>
    </source>
</evidence>
<evidence type="ECO:0000256" key="6">
    <source>
        <dbReference type="ARBA" id="ARBA00029799"/>
    </source>
</evidence>
<keyword evidence="5" id="KW-0456">Lyase</keyword>
<dbReference type="Pfam" id="PF00274">
    <property type="entry name" value="Glycolytic"/>
    <property type="match status" value="1"/>
</dbReference>